<organism evidence="2 3">
    <name type="scientific">Deinococcus lacus</name>
    <dbReference type="NCBI Taxonomy" id="392561"/>
    <lineage>
        <taxon>Bacteria</taxon>
        <taxon>Thermotogati</taxon>
        <taxon>Deinococcota</taxon>
        <taxon>Deinococci</taxon>
        <taxon>Deinococcales</taxon>
        <taxon>Deinococcaceae</taxon>
        <taxon>Deinococcus</taxon>
    </lineage>
</organism>
<evidence type="ECO:0000256" key="1">
    <source>
        <dbReference type="SAM" id="Phobius"/>
    </source>
</evidence>
<evidence type="ECO:0000313" key="3">
    <source>
        <dbReference type="Proteomes" id="UP001596297"/>
    </source>
</evidence>
<keyword evidence="1" id="KW-0812">Transmembrane</keyword>
<keyword evidence="3" id="KW-1185">Reference proteome</keyword>
<dbReference type="RefSeq" id="WP_380083876.1">
    <property type="nucleotide sequence ID" value="NZ_JBHSWD010000002.1"/>
</dbReference>
<reference evidence="3" key="1">
    <citation type="journal article" date="2019" name="Int. J. Syst. Evol. Microbiol.">
        <title>The Global Catalogue of Microorganisms (GCM) 10K type strain sequencing project: providing services to taxonomists for standard genome sequencing and annotation.</title>
        <authorList>
            <consortium name="The Broad Institute Genomics Platform"/>
            <consortium name="The Broad Institute Genome Sequencing Center for Infectious Disease"/>
            <person name="Wu L."/>
            <person name="Ma J."/>
        </authorList>
    </citation>
    <scope>NUCLEOTIDE SEQUENCE [LARGE SCALE GENOMIC DNA]</scope>
    <source>
        <strain evidence="3">CGMCC 1.15772</strain>
    </source>
</reference>
<comment type="caution">
    <text evidence="2">The sequence shown here is derived from an EMBL/GenBank/DDBJ whole genome shotgun (WGS) entry which is preliminary data.</text>
</comment>
<feature type="transmembrane region" description="Helical" evidence="1">
    <location>
        <begin position="12"/>
        <end position="37"/>
    </location>
</feature>
<name>A0ABW1YEQ2_9DEIO</name>
<sequence>MLKTKHSTKIYAALACLGLGYVASYALVFASVSGVFMPKNPAQRFEHEMRGHFGGKNDNFSAHALLVDGREWRVTVLNPDKARFPTKPIDEDGLPADTPLDQTCYQALKLMSLAHSYMLGGSDPGYSDYQKWRWPITVEWGWTTPGTLETKLNCRTFTAAQTREGLRQCVLS</sequence>
<dbReference type="EMBL" id="JBHSWD010000002">
    <property type="protein sequence ID" value="MFC6592754.1"/>
    <property type="molecule type" value="Genomic_DNA"/>
</dbReference>
<gene>
    <name evidence="2" type="ORF">ACFP81_12620</name>
</gene>
<accession>A0ABW1YEQ2</accession>
<protein>
    <submittedName>
        <fullName evidence="2">Uncharacterized protein</fullName>
    </submittedName>
</protein>
<evidence type="ECO:0000313" key="2">
    <source>
        <dbReference type="EMBL" id="MFC6592754.1"/>
    </source>
</evidence>
<keyword evidence="1" id="KW-1133">Transmembrane helix</keyword>
<dbReference type="Proteomes" id="UP001596297">
    <property type="component" value="Unassembled WGS sequence"/>
</dbReference>
<keyword evidence="1" id="KW-0472">Membrane</keyword>
<proteinExistence type="predicted"/>